<reference evidence="1" key="2">
    <citation type="submission" date="2021-01" db="EMBL/GenBank/DDBJ databases">
        <authorList>
            <person name="Schikora-Tamarit M.A."/>
        </authorList>
    </citation>
    <scope>NUCLEOTIDE SEQUENCE</scope>
    <source>
        <strain evidence="1">CBS2887</strain>
    </source>
</reference>
<dbReference type="EMBL" id="JAEUBG010003009">
    <property type="protein sequence ID" value="KAH3683692.1"/>
    <property type="molecule type" value="Genomic_DNA"/>
</dbReference>
<keyword evidence="2" id="KW-1185">Reference proteome</keyword>
<dbReference type="AlphaFoldDB" id="A0A9P8Q4A1"/>
<protein>
    <submittedName>
        <fullName evidence="1">Uncharacterized protein</fullName>
    </submittedName>
</protein>
<organism evidence="1 2">
    <name type="scientific">Wickerhamomyces pijperi</name>
    <name type="common">Yeast</name>
    <name type="synonym">Pichia pijperi</name>
    <dbReference type="NCBI Taxonomy" id="599730"/>
    <lineage>
        <taxon>Eukaryota</taxon>
        <taxon>Fungi</taxon>
        <taxon>Dikarya</taxon>
        <taxon>Ascomycota</taxon>
        <taxon>Saccharomycotina</taxon>
        <taxon>Saccharomycetes</taxon>
        <taxon>Phaffomycetales</taxon>
        <taxon>Wickerhamomycetaceae</taxon>
        <taxon>Wickerhamomyces</taxon>
    </lineage>
</organism>
<name>A0A9P8Q4A1_WICPI</name>
<evidence type="ECO:0000313" key="2">
    <source>
        <dbReference type="Proteomes" id="UP000774326"/>
    </source>
</evidence>
<evidence type="ECO:0000313" key="1">
    <source>
        <dbReference type="EMBL" id="KAH3683692.1"/>
    </source>
</evidence>
<accession>A0A9P8Q4A1</accession>
<proteinExistence type="predicted"/>
<gene>
    <name evidence="1" type="ORF">WICPIJ_005376</name>
</gene>
<reference evidence="1" key="1">
    <citation type="journal article" date="2021" name="Open Biol.">
        <title>Shared evolutionary footprints suggest mitochondrial oxidative damage underlies multiple complex I losses in fungi.</title>
        <authorList>
            <person name="Schikora-Tamarit M.A."/>
            <person name="Marcet-Houben M."/>
            <person name="Nosek J."/>
            <person name="Gabaldon T."/>
        </authorList>
    </citation>
    <scope>NUCLEOTIDE SEQUENCE</scope>
    <source>
        <strain evidence="1">CBS2887</strain>
    </source>
</reference>
<sequence length="108" mass="12172">MDQNNVTVVELITKRTLSQFVDTIQCINGGLLGICLTDSHRVDYTICDLLLDLCGKLNKVWEPFEFNNSRFTDLVQTCEDFLLGVLVNFSACGIDDLLNFVCELDAFN</sequence>
<comment type="caution">
    <text evidence="1">The sequence shown here is derived from an EMBL/GenBank/DDBJ whole genome shotgun (WGS) entry which is preliminary data.</text>
</comment>
<dbReference type="Proteomes" id="UP000774326">
    <property type="component" value="Unassembled WGS sequence"/>
</dbReference>